<reference evidence="2 4" key="1">
    <citation type="submission" date="2013-12" db="EMBL/GenBank/DDBJ databases">
        <title>The complete genome sequence of Methanobacterium sp. BRM9.</title>
        <authorList>
            <consortium name="Pastoral Greenhouse Gas Research Consortium"/>
            <person name="Kelly W.J."/>
            <person name="Leahy S.C."/>
            <person name="Perry R."/>
            <person name="Li D."/>
            <person name="Altermann E."/>
            <person name="Lambie S.C."/>
            <person name="Attwood G.T."/>
        </authorList>
    </citation>
    <scope>NUCLEOTIDE SEQUENCE [LARGE SCALE GENOMIC DNA]</scope>
    <source>
        <strain evidence="2 4">BRM9</strain>
    </source>
</reference>
<evidence type="ECO:0000259" key="1">
    <source>
        <dbReference type="SMART" id="SM00989"/>
    </source>
</evidence>
<name>A0A089ZV55_METFO</name>
<proteinExistence type="predicted"/>
<dbReference type="GeneID" id="24792183"/>
<dbReference type="STRING" id="2162.BRM9_1028"/>
<dbReference type="PANTHER" id="PTHR35090">
    <property type="entry name" value="DNA-DIRECTED RNA POLYMERASE SUBUNIT I"/>
    <property type="match status" value="1"/>
</dbReference>
<dbReference type="SUPFAM" id="SSF111126">
    <property type="entry name" value="Ligand-binding domain in the NO signalling and Golgi transport"/>
    <property type="match status" value="1"/>
</dbReference>
<evidence type="ECO:0000313" key="2">
    <source>
        <dbReference type="EMBL" id="AIS31844.1"/>
    </source>
</evidence>
<dbReference type="RefSeq" id="WP_048085052.1">
    <property type="nucleotide sequence ID" value="NZ_CALCVY010000260.1"/>
</dbReference>
<dbReference type="AlphaFoldDB" id="A0A089ZV55"/>
<protein>
    <submittedName>
        <fullName evidence="2">V4R domain-containing protein</fullName>
    </submittedName>
</protein>
<dbReference type="SMART" id="SM00989">
    <property type="entry name" value="V4R"/>
    <property type="match status" value="1"/>
</dbReference>
<dbReference type="EMBL" id="CP006933">
    <property type="protein sequence ID" value="AIS31844.1"/>
    <property type="molecule type" value="Genomic_DNA"/>
</dbReference>
<dbReference type="KEGG" id="mfc:BRM9_1028"/>
<organism evidence="2 4">
    <name type="scientific">Methanobacterium formicicum</name>
    <dbReference type="NCBI Taxonomy" id="2162"/>
    <lineage>
        <taxon>Archaea</taxon>
        <taxon>Methanobacteriati</taxon>
        <taxon>Methanobacteriota</taxon>
        <taxon>Methanomada group</taxon>
        <taxon>Methanobacteria</taxon>
        <taxon>Methanobacteriales</taxon>
        <taxon>Methanobacteriaceae</taxon>
        <taxon>Methanobacterium</taxon>
    </lineage>
</organism>
<dbReference type="Gene3D" id="3.30.1380.20">
    <property type="entry name" value="Trafficking protein particle complex subunit 3"/>
    <property type="match status" value="1"/>
</dbReference>
<reference evidence="3" key="2">
    <citation type="submission" date="2020-10" db="EMBL/GenBank/DDBJ databases">
        <title>Dehalococcoides mccartyi of a TCE/Cr reducing biochatode.</title>
        <authorList>
            <person name="Matturro B."/>
        </authorList>
    </citation>
    <scope>NUCLEOTIDE SEQUENCE</scope>
    <source>
        <strain evidence="3">Bin2</strain>
    </source>
</reference>
<dbReference type="InterPro" id="IPR024096">
    <property type="entry name" value="NO_sig/Golgi_transp_ligand-bd"/>
</dbReference>
<dbReference type="Pfam" id="PF02830">
    <property type="entry name" value="V4R"/>
    <property type="match status" value="1"/>
</dbReference>
<feature type="domain" description="4-vinyl reductase 4VR" evidence="1">
    <location>
        <begin position="129"/>
        <end position="191"/>
    </location>
</feature>
<evidence type="ECO:0000313" key="4">
    <source>
        <dbReference type="Proteomes" id="UP000029661"/>
    </source>
</evidence>
<sequence>MPEYTNYNEYLENMGLVLKEGASILCLNSNADITRPGPYCEERKTLVSANSVGALRSIIITGSKQFGIGTMGSILRIAGGEFSTLRAAQMIDAGELEKGDISGWLELVKFDFKNWGYGILTPESVEDGRIVVKLDESMSSAGIPNLGQSVCYYEGGRITGGLSQITGDKWQFVETNCWGRGDKFCRFEITKI</sequence>
<dbReference type="Proteomes" id="UP000606900">
    <property type="component" value="Unassembled WGS sequence"/>
</dbReference>
<dbReference type="InterPro" id="IPR004096">
    <property type="entry name" value="V4R"/>
</dbReference>
<evidence type="ECO:0000313" key="3">
    <source>
        <dbReference type="EMBL" id="MBF4476084.1"/>
    </source>
</evidence>
<accession>A0A089ZV55</accession>
<dbReference type="EMBL" id="JADIIL010000038">
    <property type="protein sequence ID" value="MBF4476084.1"/>
    <property type="molecule type" value="Genomic_DNA"/>
</dbReference>
<dbReference type="OrthoDB" id="371687at2157"/>
<dbReference type="PANTHER" id="PTHR35090:SF2">
    <property type="entry name" value="ARSR FAMILY TRANSCRIPTIONAL REGULATOR"/>
    <property type="match status" value="1"/>
</dbReference>
<gene>
    <name evidence="2" type="ORF">BRM9_1028</name>
    <name evidence="3" type="ORF">ISP06_11550</name>
</gene>
<dbReference type="Proteomes" id="UP000029661">
    <property type="component" value="Chromosome"/>
</dbReference>